<evidence type="ECO:0000313" key="1">
    <source>
        <dbReference type="EMBL" id="SVD09443.1"/>
    </source>
</evidence>
<reference evidence="1" key="1">
    <citation type="submission" date="2018-05" db="EMBL/GenBank/DDBJ databases">
        <authorList>
            <person name="Lanie J.A."/>
            <person name="Ng W.-L."/>
            <person name="Kazmierczak K.M."/>
            <person name="Andrzejewski T.M."/>
            <person name="Davidsen T.M."/>
            <person name="Wayne K.J."/>
            <person name="Tettelin H."/>
            <person name="Glass J.I."/>
            <person name="Rusch D."/>
            <person name="Podicherti R."/>
            <person name="Tsui H.-C.T."/>
            <person name="Winkler M.E."/>
        </authorList>
    </citation>
    <scope>NUCLEOTIDE SEQUENCE</scope>
</reference>
<sequence>MTKIREPLSIEQVLSNVIQKLDENDIKSITNKSSSHFRKCSDPDDKDHTLYLSDAVKLDILMQRKSLGTPLLDNFQLMLDQEFKKINSFENLENTLLTIGGRVGNLMDVVQEAINPESSLGKELSKKEKDLISKSIIDLEEKIANLKLSIK</sequence>
<accession>A0A382SHY2</accession>
<proteinExistence type="predicted"/>
<organism evidence="1">
    <name type="scientific">marine metagenome</name>
    <dbReference type="NCBI Taxonomy" id="408172"/>
    <lineage>
        <taxon>unclassified sequences</taxon>
        <taxon>metagenomes</taxon>
        <taxon>ecological metagenomes</taxon>
    </lineage>
</organism>
<name>A0A382SHY2_9ZZZZ</name>
<gene>
    <name evidence="1" type="ORF">METZ01_LOCUS362297</name>
</gene>
<dbReference type="AlphaFoldDB" id="A0A382SHY2"/>
<protein>
    <submittedName>
        <fullName evidence="1">Uncharacterized protein</fullName>
    </submittedName>
</protein>
<dbReference type="EMBL" id="UINC01129207">
    <property type="protein sequence ID" value="SVD09443.1"/>
    <property type="molecule type" value="Genomic_DNA"/>
</dbReference>